<feature type="domain" description="Farnesoic acid O-methyl transferase" evidence="1">
    <location>
        <begin position="151"/>
        <end position="276"/>
    </location>
</feature>
<gene>
    <name evidence="2" type="ORF">ABMA27_006967</name>
</gene>
<dbReference type="PANTHER" id="PTHR36695">
    <property type="entry name" value="AGAP008648-PA"/>
    <property type="match status" value="1"/>
</dbReference>
<evidence type="ECO:0000313" key="2">
    <source>
        <dbReference type="EMBL" id="KAL0901794.1"/>
    </source>
</evidence>
<dbReference type="PANTHER" id="PTHR36695:SF12">
    <property type="entry name" value="AGAP008648-PA"/>
    <property type="match status" value="1"/>
</dbReference>
<dbReference type="InterPro" id="IPR011604">
    <property type="entry name" value="PDDEXK-like_dom_sf"/>
</dbReference>
<reference evidence="2 3" key="1">
    <citation type="submission" date="2024-06" db="EMBL/GenBank/DDBJ databases">
        <title>A chromosome-level genome assembly of beet webworm, Loxostege sticticalis.</title>
        <authorList>
            <person name="Zhang Y."/>
        </authorList>
    </citation>
    <scope>NUCLEOTIDE SEQUENCE [LARGE SCALE GENOMIC DNA]</scope>
    <source>
        <strain evidence="2">AQ026</strain>
        <tissue evidence="2">Whole body</tissue>
    </source>
</reference>
<dbReference type="InterPro" id="IPR022041">
    <property type="entry name" value="Methyltransf_FA"/>
</dbReference>
<proteinExistence type="predicted"/>
<dbReference type="EMBL" id="JBEUOH010000002">
    <property type="protein sequence ID" value="KAL0901794.1"/>
    <property type="molecule type" value="Genomic_DNA"/>
</dbReference>
<name>A0ABR3IL40_LOXSC</name>
<evidence type="ECO:0000259" key="1">
    <source>
        <dbReference type="Pfam" id="PF12248"/>
    </source>
</evidence>
<feature type="domain" description="Farnesoic acid O-methyl transferase" evidence="1">
    <location>
        <begin position="12"/>
        <end position="138"/>
    </location>
</feature>
<evidence type="ECO:0000313" key="3">
    <source>
        <dbReference type="Proteomes" id="UP001549920"/>
    </source>
</evidence>
<keyword evidence="3" id="KW-1185">Reference proteome</keyword>
<sequence>MSHILEVQTENDLQYQFYPVSTGFIRFEVKTRKDAHLVLSNGPKASNPMYEIIIGGWENTKSVIRKNKINKREVETPGITNENEFRRFWVRWDGNEIGVGRDLEAEPFMSYADPEAFPITFVGVGTGWGASGIWKFEDGTEIFTPDSQDKIEYKFAPVSGGYLEFEYRGPHNAHICLASGPAEKEPMFEIILGGWDNTKSAIRYRRESPDKVILSTPGLVDPMHYKRFDIHWTNNRVLVRDGSAKVLMEWQSPVMFPITHFGLRTGYGARGHWRIHRFWTGPYMVNKYSGKPSNIIILLSCEYFTSNAIQYNWYYQIQGQMHVTRRSTCIFGICYGQNHPMLVEYTGCPKIQG</sequence>
<accession>A0ABR3IL40</accession>
<organism evidence="2 3">
    <name type="scientific">Loxostege sticticalis</name>
    <name type="common">Beet webworm moth</name>
    <dbReference type="NCBI Taxonomy" id="481309"/>
    <lineage>
        <taxon>Eukaryota</taxon>
        <taxon>Metazoa</taxon>
        <taxon>Ecdysozoa</taxon>
        <taxon>Arthropoda</taxon>
        <taxon>Hexapoda</taxon>
        <taxon>Insecta</taxon>
        <taxon>Pterygota</taxon>
        <taxon>Neoptera</taxon>
        <taxon>Endopterygota</taxon>
        <taxon>Lepidoptera</taxon>
        <taxon>Glossata</taxon>
        <taxon>Ditrysia</taxon>
        <taxon>Pyraloidea</taxon>
        <taxon>Crambidae</taxon>
        <taxon>Pyraustinae</taxon>
        <taxon>Loxostege</taxon>
    </lineage>
</organism>
<dbReference type="Proteomes" id="UP001549920">
    <property type="component" value="Unassembled WGS sequence"/>
</dbReference>
<dbReference type="Pfam" id="PF12248">
    <property type="entry name" value="Methyltransf_FA"/>
    <property type="match status" value="2"/>
</dbReference>
<dbReference type="Gene3D" id="3.90.320.10">
    <property type="match status" value="1"/>
</dbReference>
<comment type="caution">
    <text evidence="2">The sequence shown here is derived from an EMBL/GenBank/DDBJ whole genome shotgun (WGS) entry which is preliminary data.</text>
</comment>
<protein>
    <recommendedName>
        <fullName evidence="1">Farnesoic acid O-methyl transferase domain-containing protein</fullName>
    </recommendedName>
</protein>